<evidence type="ECO:0000259" key="2">
    <source>
        <dbReference type="PROSITE" id="PS50105"/>
    </source>
</evidence>
<organism evidence="4 5">
    <name type="scientific">Ameiurus melas</name>
    <name type="common">Black bullhead</name>
    <name type="synonym">Silurus melas</name>
    <dbReference type="NCBI Taxonomy" id="219545"/>
    <lineage>
        <taxon>Eukaryota</taxon>
        <taxon>Metazoa</taxon>
        <taxon>Chordata</taxon>
        <taxon>Craniata</taxon>
        <taxon>Vertebrata</taxon>
        <taxon>Euteleostomi</taxon>
        <taxon>Actinopterygii</taxon>
        <taxon>Neopterygii</taxon>
        <taxon>Teleostei</taxon>
        <taxon>Ostariophysi</taxon>
        <taxon>Siluriformes</taxon>
        <taxon>Ictaluridae</taxon>
        <taxon>Ameiurus</taxon>
    </lineage>
</organism>
<dbReference type="Proteomes" id="UP000593565">
    <property type="component" value="Unassembled WGS sequence"/>
</dbReference>
<dbReference type="FunFam" id="1.10.150.50:FF:000019">
    <property type="entry name" value="Connector enhancer of kinase suppressor of Ras 2"/>
    <property type="match status" value="1"/>
</dbReference>
<feature type="domain" description="SAM" evidence="2">
    <location>
        <begin position="7"/>
        <end position="72"/>
    </location>
</feature>
<sequence length="144" mass="16293">MDPVTKWTPKQVVEWMRGLDASLQQYVASFEREKISGEQLLKISHQDLEELGVARIGHQELVLEAVDLLCALNYGVETDKLKNLVVKMRAASNNLHISTSERRKISSYDGNTSHKPPNEFLTSVVELIGAAKSLLTWLDRYNNI</sequence>
<evidence type="ECO:0000313" key="4">
    <source>
        <dbReference type="EMBL" id="KAF4084048.1"/>
    </source>
</evidence>
<dbReference type="InterPro" id="IPR013761">
    <property type="entry name" value="SAM/pointed_sf"/>
</dbReference>
<evidence type="ECO:0000313" key="5">
    <source>
        <dbReference type="Proteomes" id="UP000593565"/>
    </source>
</evidence>
<dbReference type="SUPFAM" id="SSF47769">
    <property type="entry name" value="SAM/Pointed domain"/>
    <property type="match status" value="1"/>
</dbReference>
<dbReference type="PROSITE" id="PS50105">
    <property type="entry name" value="SAM_DOMAIN"/>
    <property type="match status" value="1"/>
</dbReference>
<keyword evidence="5" id="KW-1185">Reference proteome</keyword>
<reference evidence="4 5" key="1">
    <citation type="submission" date="2020-02" db="EMBL/GenBank/DDBJ databases">
        <title>A chromosome-scale genome assembly of the black bullhead catfish (Ameiurus melas).</title>
        <authorList>
            <person name="Wen M."/>
            <person name="Zham M."/>
            <person name="Cabau C."/>
            <person name="Klopp C."/>
            <person name="Donnadieu C."/>
            <person name="Roques C."/>
            <person name="Bouchez O."/>
            <person name="Lampietro C."/>
            <person name="Jouanno E."/>
            <person name="Herpin A."/>
            <person name="Louis A."/>
            <person name="Berthelot C."/>
            <person name="Parey E."/>
            <person name="Roest-Crollius H."/>
            <person name="Braasch I."/>
            <person name="Postlethwait J."/>
            <person name="Robinson-Rechavi M."/>
            <person name="Echchiki A."/>
            <person name="Begum T."/>
            <person name="Montfort J."/>
            <person name="Schartl M."/>
            <person name="Bobe J."/>
            <person name="Guiguen Y."/>
        </authorList>
    </citation>
    <scope>NUCLEOTIDE SEQUENCE [LARGE SCALE GENOMIC DNA]</scope>
    <source>
        <strain evidence="4">M_S1</strain>
        <tissue evidence="4">Blood</tissue>
    </source>
</reference>
<dbReference type="Pfam" id="PF10534">
    <property type="entry name" value="CRIC_ras_sig"/>
    <property type="match status" value="1"/>
</dbReference>
<dbReference type="InterPro" id="IPR017874">
    <property type="entry name" value="CRIC_domain"/>
</dbReference>
<dbReference type="CDD" id="cd09511">
    <property type="entry name" value="SAM_CNK1_2_3-suppressor"/>
    <property type="match status" value="1"/>
</dbReference>
<dbReference type="PANTHER" id="PTHR12844:SF17">
    <property type="entry name" value="CONNECTOR ENHANCER OF KINASE SUPPRESSOR OF RAS 3"/>
    <property type="match status" value="1"/>
</dbReference>
<feature type="domain" description="CRIC" evidence="3">
    <location>
        <begin position="80"/>
        <end position="144"/>
    </location>
</feature>
<dbReference type="SMART" id="SM00454">
    <property type="entry name" value="SAM"/>
    <property type="match status" value="1"/>
</dbReference>
<name>A0A7J6AR95_AMEME</name>
<evidence type="ECO:0000259" key="3">
    <source>
        <dbReference type="PROSITE" id="PS51290"/>
    </source>
</evidence>
<evidence type="ECO:0008006" key="6">
    <source>
        <dbReference type="Google" id="ProtNLM"/>
    </source>
</evidence>
<dbReference type="InterPro" id="IPR049628">
    <property type="entry name" value="CNK1-3_SAM"/>
</dbReference>
<dbReference type="AlphaFoldDB" id="A0A7J6AR95"/>
<dbReference type="InterPro" id="IPR001660">
    <property type="entry name" value="SAM"/>
</dbReference>
<dbReference type="InterPro" id="IPR051566">
    <property type="entry name" value="CNKSR"/>
</dbReference>
<accession>A0A7J6AR95</accession>
<keyword evidence="1" id="KW-0597">Phosphoprotein</keyword>
<proteinExistence type="predicted"/>
<dbReference type="PROSITE" id="PS51290">
    <property type="entry name" value="CRIC"/>
    <property type="match status" value="1"/>
</dbReference>
<gene>
    <name evidence="4" type="ORF">AMELA_G00124570</name>
</gene>
<evidence type="ECO:0000256" key="1">
    <source>
        <dbReference type="ARBA" id="ARBA00022553"/>
    </source>
</evidence>
<dbReference type="Pfam" id="PF00536">
    <property type="entry name" value="SAM_1"/>
    <property type="match status" value="1"/>
</dbReference>
<protein>
    <recommendedName>
        <fullName evidence="6">Connector enhancer of kinase suppressor of ras 3</fullName>
    </recommendedName>
</protein>
<dbReference type="EMBL" id="JAAGNN010000010">
    <property type="protein sequence ID" value="KAF4084048.1"/>
    <property type="molecule type" value="Genomic_DNA"/>
</dbReference>
<comment type="caution">
    <text evidence="4">The sequence shown here is derived from an EMBL/GenBank/DDBJ whole genome shotgun (WGS) entry which is preliminary data.</text>
</comment>
<dbReference type="PANTHER" id="PTHR12844">
    <property type="entry name" value="CONNECTOR ENCHANCER OF KINASE SUPPRESSOR OF RAS"/>
    <property type="match status" value="1"/>
</dbReference>
<dbReference type="Gene3D" id="1.10.150.50">
    <property type="entry name" value="Transcription Factor, Ets-1"/>
    <property type="match status" value="1"/>
</dbReference>